<accession>A0A8K0RD72</accession>
<comment type="subcellular location">
    <subcellularLocation>
        <location evidence="1">Membrane</location>
        <topology evidence="1">Multi-pass membrane protein</topology>
    </subcellularLocation>
</comment>
<keyword evidence="3 6" id="KW-1133">Transmembrane helix</keyword>
<dbReference type="PANTHER" id="PTHR33048:SF147">
    <property type="entry name" value="INTEGRAL MEMBRANE PROTEIN"/>
    <property type="match status" value="1"/>
</dbReference>
<keyword evidence="2 6" id="KW-0812">Transmembrane</keyword>
<proteinExistence type="inferred from homology"/>
<keyword evidence="9" id="KW-1185">Reference proteome</keyword>
<comment type="similarity">
    <text evidence="5">Belongs to the SAT4 family.</text>
</comment>
<dbReference type="PANTHER" id="PTHR33048">
    <property type="entry name" value="PTH11-LIKE INTEGRAL MEMBRANE PROTEIN (AFU_ORTHOLOGUE AFUA_5G11245)"/>
    <property type="match status" value="1"/>
</dbReference>
<organism evidence="8 9">
    <name type="scientific">Paraphoma chrysanthemicola</name>
    <dbReference type="NCBI Taxonomy" id="798071"/>
    <lineage>
        <taxon>Eukaryota</taxon>
        <taxon>Fungi</taxon>
        <taxon>Dikarya</taxon>
        <taxon>Ascomycota</taxon>
        <taxon>Pezizomycotina</taxon>
        <taxon>Dothideomycetes</taxon>
        <taxon>Pleosporomycetidae</taxon>
        <taxon>Pleosporales</taxon>
        <taxon>Pleosporineae</taxon>
        <taxon>Phaeosphaeriaceae</taxon>
        <taxon>Paraphoma</taxon>
    </lineage>
</organism>
<dbReference type="Pfam" id="PF20684">
    <property type="entry name" value="Fung_rhodopsin"/>
    <property type="match status" value="1"/>
</dbReference>
<feature type="transmembrane region" description="Helical" evidence="6">
    <location>
        <begin position="23"/>
        <end position="42"/>
    </location>
</feature>
<feature type="transmembrane region" description="Helical" evidence="6">
    <location>
        <begin position="206"/>
        <end position="228"/>
    </location>
</feature>
<feature type="transmembrane region" description="Helical" evidence="6">
    <location>
        <begin position="177"/>
        <end position="194"/>
    </location>
</feature>
<feature type="domain" description="Rhodopsin" evidence="7">
    <location>
        <begin position="38"/>
        <end position="271"/>
    </location>
</feature>
<evidence type="ECO:0000256" key="2">
    <source>
        <dbReference type="ARBA" id="ARBA00022692"/>
    </source>
</evidence>
<protein>
    <recommendedName>
        <fullName evidence="7">Rhodopsin domain-containing protein</fullName>
    </recommendedName>
</protein>
<dbReference type="Proteomes" id="UP000813461">
    <property type="component" value="Unassembled WGS sequence"/>
</dbReference>
<keyword evidence="4 6" id="KW-0472">Membrane</keyword>
<dbReference type="GO" id="GO:0016020">
    <property type="term" value="C:membrane"/>
    <property type="evidence" value="ECO:0007669"/>
    <property type="project" value="UniProtKB-SubCell"/>
</dbReference>
<evidence type="ECO:0000313" key="8">
    <source>
        <dbReference type="EMBL" id="KAH7092202.1"/>
    </source>
</evidence>
<dbReference type="InterPro" id="IPR052337">
    <property type="entry name" value="SAT4-like"/>
</dbReference>
<comment type="caution">
    <text evidence="8">The sequence shown here is derived from an EMBL/GenBank/DDBJ whole genome shotgun (WGS) entry which is preliminary data.</text>
</comment>
<evidence type="ECO:0000256" key="3">
    <source>
        <dbReference type="ARBA" id="ARBA00022989"/>
    </source>
</evidence>
<dbReference type="EMBL" id="JAGMVJ010000003">
    <property type="protein sequence ID" value="KAH7092202.1"/>
    <property type="molecule type" value="Genomic_DNA"/>
</dbReference>
<sequence length="356" mass="40964">MLSRRKHDDSGHGYVDPTVQLNAGLWTLFAGASLFLGLRVWIKLTRGHGLWYDDHILLVTWCILAANNSLISVEYATGYVVDTWDDRMHILINITSCGTLVGQALSKTAFAVTLLKLTKGWYHWVLWYCIGSMNLYMIIKVIFQWAKVCDKPSYDVWYRLDFCLEPKFRDDFKEGGNVYNIIMDFILASFPWIITWNLDMRKREKIGLCVAMSLGMIVAIIAAIRTGWKDEGNVKDAWYFWRNAHSNIWYSSEIVGTIIVQCIPVLRPFLRDIKTSITSRRLQSTAENTARRSKMPAAFASGNHRAHIYSDAKDTYSDKDDTKLSDSWDNQGIFHKTDFELTTMEVEPQQKNTSLV</sequence>
<feature type="transmembrane region" description="Helical" evidence="6">
    <location>
        <begin position="248"/>
        <end position="270"/>
    </location>
</feature>
<evidence type="ECO:0000259" key="7">
    <source>
        <dbReference type="Pfam" id="PF20684"/>
    </source>
</evidence>
<evidence type="ECO:0000256" key="5">
    <source>
        <dbReference type="ARBA" id="ARBA00038359"/>
    </source>
</evidence>
<dbReference type="AlphaFoldDB" id="A0A8K0RD72"/>
<evidence type="ECO:0000256" key="4">
    <source>
        <dbReference type="ARBA" id="ARBA00023136"/>
    </source>
</evidence>
<gene>
    <name evidence="8" type="ORF">FB567DRAFT_233475</name>
</gene>
<evidence type="ECO:0000313" key="9">
    <source>
        <dbReference type="Proteomes" id="UP000813461"/>
    </source>
</evidence>
<reference evidence="8" key="1">
    <citation type="journal article" date="2021" name="Nat. Commun.">
        <title>Genetic determinants of endophytism in the Arabidopsis root mycobiome.</title>
        <authorList>
            <person name="Mesny F."/>
            <person name="Miyauchi S."/>
            <person name="Thiergart T."/>
            <person name="Pickel B."/>
            <person name="Atanasova L."/>
            <person name="Karlsson M."/>
            <person name="Huettel B."/>
            <person name="Barry K.W."/>
            <person name="Haridas S."/>
            <person name="Chen C."/>
            <person name="Bauer D."/>
            <person name="Andreopoulos W."/>
            <person name="Pangilinan J."/>
            <person name="LaButti K."/>
            <person name="Riley R."/>
            <person name="Lipzen A."/>
            <person name="Clum A."/>
            <person name="Drula E."/>
            <person name="Henrissat B."/>
            <person name="Kohler A."/>
            <person name="Grigoriev I.V."/>
            <person name="Martin F.M."/>
            <person name="Hacquard S."/>
        </authorList>
    </citation>
    <scope>NUCLEOTIDE SEQUENCE</scope>
    <source>
        <strain evidence="8">MPI-SDFR-AT-0120</strain>
    </source>
</reference>
<evidence type="ECO:0000256" key="6">
    <source>
        <dbReference type="SAM" id="Phobius"/>
    </source>
</evidence>
<evidence type="ECO:0000256" key="1">
    <source>
        <dbReference type="ARBA" id="ARBA00004141"/>
    </source>
</evidence>
<dbReference type="OrthoDB" id="5417887at2759"/>
<dbReference type="InterPro" id="IPR049326">
    <property type="entry name" value="Rhodopsin_dom_fungi"/>
</dbReference>
<feature type="transmembrane region" description="Helical" evidence="6">
    <location>
        <begin position="125"/>
        <end position="146"/>
    </location>
</feature>
<name>A0A8K0RD72_9PLEO</name>